<feature type="transmembrane region" description="Helical" evidence="1">
    <location>
        <begin position="6"/>
        <end position="29"/>
    </location>
</feature>
<dbReference type="STRING" id="608538.HTH_0270"/>
<evidence type="ECO:0000313" key="3">
    <source>
        <dbReference type="Proteomes" id="UP000002574"/>
    </source>
</evidence>
<dbReference type="AlphaFoldDB" id="D3DFY5"/>
<dbReference type="KEGG" id="hth:HTH_0270"/>
<evidence type="ECO:0000256" key="1">
    <source>
        <dbReference type="SAM" id="Phobius"/>
    </source>
</evidence>
<dbReference type="KEGG" id="hte:Hydth_0267"/>
<keyword evidence="3" id="KW-1185">Reference proteome</keyword>
<keyword evidence="1" id="KW-0812">Transmembrane</keyword>
<evidence type="ECO:0000313" key="2">
    <source>
        <dbReference type="EMBL" id="BAI68737.1"/>
    </source>
</evidence>
<dbReference type="eggNOG" id="COG1664">
    <property type="taxonomic scope" value="Bacteria"/>
</dbReference>
<organism evidence="2 3">
    <name type="scientific">Hydrogenobacter thermophilus (strain DSM 6534 / IAM 12695 / TK-6)</name>
    <dbReference type="NCBI Taxonomy" id="608538"/>
    <lineage>
        <taxon>Bacteria</taxon>
        <taxon>Pseudomonadati</taxon>
        <taxon>Aquificota</taxon>
        <taxon>Aquificia</taxon>
        <taxon>Aquificales</taxon>
        <taxon>Aquificaceae</taxon>
        <taxon>Hydrogenobacter</taxon>
    </lineage>
</organism>
<proteinExistence type="predicted"/>
<keyword evidence="1" id="KW-0472">Membrane</keyword>
<dbReference type="EMBL" id="AP011112">
    <property type="protein sequence ID" value="BAI68737.1"/>
    <property type="molecule type" value="Genomic_DNA"/>
</dbReference>
<evidence type="ECO:0008006" key="4">
    <source>
        <dbReference type="Google" id="ProtNLM"/>
    </source>
</evidence>
<accession>D3DFY5</accession>
<protein>
    <recommendedName>
        <fullName evidence="4">Polymer-forming cytoskeletal protein</fullName>
    </recommendedName>
</protein>
<gene>
    <name evidence="2" type="ordered locus">HTH_0270</name>
</gene>
<keyword evidence="1" id="KW-1133">Transmembrane helix</keyword>
<sequence length="311" mass="34435">MLDQALFVILLFILLMLLPFGASILEVILKKDAKPIHIDPERTKEPDYFGKSFMRILKAALASLKIDHERASSYFYAKVPMPKGEEWVGFITPELLLEEEVSTVSVFLSDTHLNVKRTFKKEVVVLGRLLITEECSMRSLYTQGDCILKAPLRIVRWLHVEGNLGIDSPADLGQSAYVKGDAAVKGSVKFKRLYARKVSTFAYEQRKTGFKEEPINISGTLRVKGSLNIDGTSKSVHIDGDLFSDGKIELQGNVHVKGSVFSQSDVVLKHGVRIGEEGKVKSVVAKGRILIKGPFEAYGYLHAEGGGSIEP</sequence>
<name>D3DFY5_HYDTT</name>
<dbReference type="RefSeq" id="WP_012962920.1">
    <property type="nucleotide sequence ID" value="NC_013799.1"/>
</dbReference>
<dbReference type="Proteomes" id="UP000002574">
    <property type="component" value="Chromosome"/>
</dbReference>
<reference evidence="2 3" key="1">
    <citation type="journal article" date="2010" name="J. Bacteriol.">
        <title>Complete genome sequence of the thermophilic, obligately chemolithoautotrophic hydrogen-oxidizing bacterium Hydrogenobacter thermophilus TK-6.</title>
        <authorList>
            <person name="Arai H."/>
            <person name="Kanbe H."/>
            <person name="Ishii M."/>
            <person name="Igarashi Y."/>
        </authorList>
    </citation>
    <scope>NUCLEOTIDE SEQUENCE [LARGE SCALE GENOMIC DNA]</scope>
    <source>
        <strain evidence="3">DSM 6534 / IAM 12695 / TK-6 [Tokyo]</strain>
    </source>
</reference>